<dbReference type="STRING" id="5722.A2DC18"/>
<protein>
    <submittedName>
        <fullName evidence="2">Small GTP-binding protein, putative</fullName>
    </submittedName>
</protein>
<dbReference type="VEuPathDB" id="TrichDB:TVAG_456940"/>
<proteinExistence type="predicted"/>
<dbReference type="RefSeq" id="XP_001583045.1">
    <property type="nucleotide sequence ID" value="XM_001582995.1"/>
</dbReference>
<dbReference type="VEuPathDB" id="TrichDB:TVAGG3_0263710"/>
<reference evidence="2" key="2">
    <citation type="journal article" date="2007" name="Science">
        <title>Draft genome sequence of the sexually transmitted pathogen Trichomonas vaginalis.</title>
        <authorList>
            <person name="Carlton J.M."/>
            <person name="Hirt R.P."/>
            <person name="Silva J.C."/>
            <person name="Delcher A.L."/>
            <person name="Schatz M."/>
            <person name="Zhao Q."/>
            <person name="Wortman J.R."/>
            <person name="Bidwell S.L."/>
            <person name="Alsmark U.C.M."/>
            <person name="Besteiro S."/>
            <person name="Sicheritz-Ponten T."/>
            <person name="Noel C.J."/>
            <person name="Dacks J.B."/>
            <person name="Foster P.G."/>
            <person name="Simillion C."/>
            <person name="Van de Peer Y."/>
            <person name="Miranda-Saavedra D."/>
            <person name="Barton G.J."/>
            <person name="Westrop G.D."/>
            <person name="Mueller S."/>
            <person name="Dessi D."/>
            <person name="Fiori P.L."/>
            <person name="Ren Q."/>
            <person name="Paulsen I."/>
            <person name="Zhang H."/>
            <person name="Bastida-Corcuera F.D."/>
            <person name="Simoes-Barbosa A."/>
            <person name="Brown M.T."/>
            <person name="Hayes R.D."/>
            <person name="Mukherjee M."/>
            <person name="Okumura C.Y."/>
            <person name="Schneider R."/>
            <person name="Smith A.J."/>
            <person name="Vanacova S."/>
            <person name="Villalvazo M."/>
            <person name="Haas B.J."/>
            <person name="Pertea M."/>
            <person name="Feldblyum T.V."/>
            <person name="Utterback T.R."/>
            <person name="Shu C.L."/>
            <person name="Osoegawa K."/>
            <person name="de Jong P.J."/>
            <person name="Hrdy I."/>
            <person name="Horvathova L."/>
            <person name="Zubacova Z."/>
            <person name="Dolezal P."/>
            <person name="Malik S.B."/>
            <person name="Logsdon J.M. Jr."/>
            <person name="Henze K."/>
            <person name="Gupta A."/>
            <person name="Wang C.C."/>
            <person name="Dunne R.L."/>
            <person name="Upcroft J.A."/>
            <person name="Upcroft P."/>
            <person name="White O."/>
            <person name="Salzberg S.L."/>
            <person name="Tang P."/>
            <person name="Chiu C.-H."/>
            <person name="Lee Y.-S."/>
            <person name="Embley T.M."/>
            <person name="Coombs G.H."/>
            <person name="Mottram J.C."/>
            <person name="Tachezy J."/>
            <person name="Fraser-Liggett C.M."/>
            <person name="Johnson P.J."/>
        </authorList>
    </citation>
    <scope>NUCLEOTIDE SEQUENCE [LARGE SCALE GENOMIC DNA]</scope>
    <source>
        <strain evidence="2">G3</strain>
    </source>
</reference>
<dbReference type="PROSITE" id="PS51421">
    <property type="entry name" value="RAS"/>
    <property type="match status" value="1"/>
</dbReference>
<dbReference type="SMART" id="SM00174">
    <property type="entry name" value="RHO"/>
    <property type="match status" value="1"/>
</dbReference>
<reference evidence="2" key="1">
    <citation type="submission" date="2006-10" db="EMBL/GenBank/DDBJ databases">
        <authorList>
            <person name="Amadeo P."/>
            <person name="Zhao Q."/>
            <person name="Wortman J."/>
            <person name="Fraser-Liggett C."/>
            <person name="Carlton J."/>
        </authorList>
    </citation>
    <scope>NUCLEOTIDE SEQUENCE</scope>
    <source>
        <strain evidence="2">G3</strain>
    </source>
</reference>
<dbReference type="OrthoDB" id="544807at2759"/>
<dbReference type="PRINTS" id="PR00449">
    <property type="entry name" value="RASTRNSFRMNG"/>
</dbReference>
<accession>A2DC18</accession>
<keyword evidence="1" id="KW-0547">Nucleotide-binding</keyword>
<dbReference type="KEGG" id="tva:5467612"/>
<dbReference type="InterPro" id="IPR027417">
    <property type="entry name" value="P-loop_NTPase"/>
</dbReference>
<dbReference type="GO" id="GO:0005525">
    <property type="term" value="F:GTP binding"/>
    <property type="evidence" value="ECO:0007669"/>
    <property type="project" value="InterPro"/>
</dbReference>
<name>A2DC18_TRIV3</name>
<evidence type="ECO:0000313" key="2">
    <source>
        <dbReference type="EMBL" id="EAY22059.1"/>
    </source>
</evidence>
<dbReference type="AlphaFoldDB" id="A2DC18"/>
<dbReference type="EMBL" id="DS113186">
    <property type="protein sequence ID" value="EAY22059.1"/>
    <property type="molecule type" value="Genomic_DNA"/>
</dbReference>
<dbReference type="NCBIfam" id="TIGR00231">
    <property type="entry name" value="small_GTP"/>
    <property type="match status" value="1"/>
</dbReference>
<dbReference type="eggNOG" id="KOG0092">
    <property type="taxonomic scope" value="Eukaryota"/>
</dbReference>
<dbReference type="SMART" id="SM00175">
    <property type="entry name" value="RAB"/>
    <property type="match status" value="1"/>
</dbReference>
<dbReference type="InterPro" id="IPR001806">
    <property type="entry name" value="Small_GTPase"/>
</dbReference>
<dbReference type="PANTHER" id="PTHR47978">
    <property type="match status" value="1"/>
</dbReference>
<dbReference type="InParanoid" id="A2DC18"/>
<dbReference type="GO" id="GO:0006887">
    <property type="term" value="P:exocytosis"/>
    <property type="evidence" value="ECO:0000318"/>
    <property type="project" value="GO_Central"/>
</dbReference>
<dbReference type="Gene3D" id="3.40.50.300">
    <property type="entry name" value="P-loop containing nucleotide triphosphate hydrolases"/>
    <property type="match status" value="1"/>
</dbReference>
<dbReference type="Proteomes" id="UP000001542">
    <property type="component" value="Unassembled WGS sequence"/>
</dbReference>
<dbReference type="Pfam" id="PF00071">
    <property type="entry name" value="Ras"/>
    <property type="match status" value="1"/>
</dbReference>
<keyword evidence="3" id="KW-1185">Reference proteome</keyword>
<evidence type="ECO:0000313" key="3">
    <source>
        <dbReference type="Proteomes" id="UP000001542"/>
    </source>
</evidence>
<organism evidence="2 3">
    <name type="scientific">Trichomonas vaginalis (strain ATCC PRA-98 / G3)</name>
    <dbReference type="NCBI Taxonomy" id="412133"/>
    <lineage>
        <taxon>Eukaryota</taxon>
        <taxon>Metamonada</taxon>
        <taxon>Parabasalia</taxon>
        <taxon>Trichomonadida</taxon>
        <taxon>Trichomonadidae</taxon>
        <taxon>Trichomonas</taxon>
    </lineage>
</organism>
<sequence>MHKLVLLGDPAVGKTTLLTYFTMGSFNPQHNPTVGAGCSTYQYTKDDINESVQIWDTAGSEIYKSMAPIYTRDAFAAMIVIDLTNEKTLDGVDDWIKYLQPGVPIIVVGNKCDLRDSRKINHLECYEFCNKRGCDYLETSAYTGEGVENAFQSILDRAFQVSTTQQESVDSVDLRGTKKKKEGCC</sequence>
<dbReference type="SUPFAM" id="SSF52540">
    <property type="entry name" value="P-loop containing nucleoside triphosphate hydrolases"/>
    <property type="match status" value="1"/>
</dbReference>
<dbReference type="FunFam" id="3.40.50.300:FF:002456">
    <property type="entry name" value="Small GTP-binding protein, putative"/>
    <property type="match status" value="1"/>
</dbReference>
<dbReference type="OMA" id="INHLECY"/>
<dbReference type="SMART" id="SM00173">
    <property type="entry name" value="RAS"/>
    <property type="match status" value="1"/>
</dbReference>
<gene>
    <name evidence="2" type="ORF">TVAG_456940</name>
</gene>
<dbReference type="PROSITE" id="PS51419">
    <property type="entry name" value="RAB"/>
    <property type="match status" value="1"/>
</dbReference>
<dbReference type="GO" id="GO:0003924">
    <property type="term" value="F:GTPase activity"/>
    <property type="evidence" value="ECO:0000318"/>
    <property type="project" value="GO_Central"/>
</dbReference>
<dbReference type="CDD" id="cd00154">
    <property type="entry name" value="Rab"/>
    <property type="match status" value="1"/>
</dbReference>
<evidence type="ECO:0000256" key="1">
    <source>
        <dbReference type="ARBA" id="ARBA00022741"/>
    </source>
</evidence>
<dbReference type="SMR" id="A2DC18"/>
<dbReference type="InterPro" id="IPR005225">
    <property type="entry name" value="Small_GTP-bd"/>
</dbReference>
<dbReference type="GO" id="GO:0016020">
    <property type="term" value="C:membrane"/>
    <property type="evidence" value="ECO:0000318"/>
    <property type="project" value="GO_Central"/>
</dbReference>